<dbReference type="PANTHER" id="PTHR34202">
    <property type="entry name" value="UPF0548 PROTEIN"/>
    <property type="match status" value="1"/>
</dbReference>
<evidence type="ECO:0000259" key="1">
    <source>
        <dbReference type="Pfam" id="PF09348"/>
    </source>
</evidence>
<evidence type="ECO:0000313" key="3">
    <source>
        <dbReference type="Proteomes" id="UP000602532"/>
    </source>
</evidence>
<dbReference type="Pfam" id="PF09348">
    <property type="entry name" value="DUF1990"/>
    <property type="match status" value="1"/>
</dbReference>
<dbReference type="PANTHER" id="PTHR34202:SF1">
    <property type="entry name" value="UPF0548 PROTEIN"/>
    <property type="match status" value="1"/>
</dbReference>
<accession>A0ABR8X019</accession>
<feature type="domain" description="DUF1990" evidence="1">
    <location>
        <begin position="7"/>
        <end position="155"/>
    </location>
</feature>
<dbReference type="EMBL" id="JACSPM010000001">
    <property type="protein sequence ID" value="MBD8022682.1"/>
    <property type="molecule type" value="Genomic_DNA"/>
</dbReference>
<dbReference type="InterPro" id="IPR018960">
    <property type="entry name" value="DUF1990"/>
</dbReference>
<dbReference type="InterPro" id="IPR014457">
    <property type="entry name" value="UCP010260"/>
</dbReference>
<gene>
    <name evidence="2" type="ORF">H9622_03655</name>
</gene>
<dbReference type="Proteomes" id="UP000602532">
    <property type="component" value="Unassembled WGS sequence"/>
</dbReference>
<sequence length="162" mass="18124">MTSPAEVTWGATPRGYRRWEKSAVLGHGDDVWLRVTTELMRWRVKTRSGFAVTPDAPAETGARPIIVAHAFGLAVREPVEVVAVVRRADRVGFAYRTLPGHPVSGEEAFIAHRSGDTVLLTIRSLTRPGDRARWRAAYPGLLLAQQVARRRYFRALRLRAGR</sequence>
<evidence type="ECO:0000313" key="2">
    <source>
        <dbReference type="EMBL" id="MBD8022682.1"/>
    </source>
</evidence>
<organism evidence="2 3">
    <name type="scientific">Microbacterium gallinarum</name>
    <dbReference type="NCBI Taxonomy" id="2762209"/>
    <lineage>
        <taxon>Bacteria</taxon>
        <taxon>Bacillati</taxon>
        <taxon>Actinomycetota</taxon>
        <taxon>Actinomycetes</taxon>
        <taxon>Micrococcales</taxon>
        <taxon>Microbacteriaceae</taxon>
        <taxon>Microbacterium</taxon>
    </lineage>
</organism>
<protein>
    <submittedName>
        <fullName evidence="2">DUF1990 family protein</fullName>
    </submittedName>
</protein>
<proteinExistence type="predicted"/>
<dbReference type="RefSeq" id="WP_191764312.1">
    <property type="nucleotide sequence ID" value="NZ_JACSPM010000001.1"/>
</dbReference>
<keyword evidence="3" id="KW-1185">Reference proteome</keyword>
<comment type="caution">
    <text evidence="2">The sequence shown here is derived from an EMBL/GenBank/DDBJ whole genome shotgun (WGS) entry which is preliminary data.</text>
</comment>
<reference evidence="2 3" key="1">
    <citation type="submission" date="2020-08" db="EMBL/GenBank/DDBJ databases">
        <title>A Genomic Blueprint of the Chicken Gut Microbiome.</title>
        <authorList>
            <person name="Gilroy R."/>
            <person name="Ravi A."/>
            <person name="Getino M."/>
            <person name="Pursley I."/>
            <person name="Horton D.L."/>
            <person name="Alikhan N.-F."/>
            <person name="Baker D."/>
            <person name="Gharbi K."/>
            <person name="Hall N."/>
            <person name="Watson M."/>
            <person name="Adriaenssens E.M."/>
            <person name="Foster-Nyarko E."/>
            <person name="Jarju S."/>
            <person name="Secka A."/>
            <person name="Antonio M."/>
            <person name="Oren A."/>
            <person name="Chaudhuri R."/>
            <person name="La Ragione R.M."/>
            <person name="Hildebrand F."/>
            <person name="Pallen M.J."/>
        </authorList>
    </citation>
    <scope>NUCLEOTIDE SEQUENCE [LARGE SCALE GENOMIC DNA]</scope>
    <source>
        <strain evidence="2 3">Sa1CUA4</strain>
    </source>
</reference>
<name>A0ABR8X019_9MICO</name>
<dbReference type="PIRSF" id="PIRSF010260">
    <property type="entry name" value="UCP010260"/>
    <property type="match status" value="1"/>
</dbReference>